<evidence type="ECO:0008006" key="4">
    <source>
        <dbReference type="Google" id="ProtNLM"/>
    </source>
</evidence>
<keyword evidence="3" id="KW-1185">Reference proteome</keyword>
<feature type="transmembrane region" description="Helical" evidence="1">
    <location>
        <begin position="40"/>
        <end position="61"/>
    </location>
</feature>
<gene>
    <name evidence="2" type="ORF">FH607_015785</name>
</gene>
<keyword evidence="1" id="KW-1133">Transmembrane helix</keyword>
<feature type="transmembrane region" description="Helical" evidence="1">
    <location>
        <begin position="82"/>
        <end position="103"/>
    </location>
</feature>
<evidence type="ECO:0000256" key="1">
    <source>
        <dbReference type="SAM" id="Phobius"/>
    </source>
</evidence>
<dbReference type="OrthoDB" id="5147935at2"/>
<dbReference type="RefSeq" id="WP_139668933.1">
    <property type="nucleotide sequence ID" value="NZ_VDLY02000009.1"/>
</dbReference>
<comment type="caution">
    <text evidence="2">The sequence shown here is derived from an EMBL/GenBank/DDBJ whole genome shotgun (WGS) entry which is preliminary data.</text>
</comment>
<feature type="transmembrane region" description="Helical" evidence="1">
    <location>
        <begin position="212"/>
        <end position="234"/>
    </location>
</feature>
<evidence type="ECO:0000313" key="3">
    <source>
        <dbReference type="Proteomes" id="UP000314251"/>
    </source>
</evidence>
<protein>
    <recommendedName>
        <fullName evidence="4">O-antigen/teichoic acid export membrane protein</fullName>
    </recommendedName>
</protein>
<reference evidence="2" key="1">
    <citation type="submission" date="2019-10" db="EMBL/GenBank/DDBJ databases">
        <title>Nonomuraea sp. nov., isolated from Phyllanthus amarus.</title>
        <authorList>
            <person name="Klykleung N."/>
            <person name="Tanasupawat S."/>
        </authorList>
    </citation>
    <scope>NUCLEOTIDE SEQUENCE [LARGE SCALE GENOMIC DNA]</scope>
    <source>
        <strain evidence="2">3MP-10</strain>
    </source>
</reference>
<feature type="transmembrane region" description="Helical" evidence="1">
    <location>
        <begin position="109"/>
        <end position="128"/>
    </location>
</feature>
<sequence length="405" mass="41211">MKSPRTSLTSLAAVADQGVAALTNIAVVIVAARQSTADDFASFAVVYTVFAVLLGATGAYVGQPLVLRRGANFTLNRHCWDAATFTLAGSAALGAVLALATFALPGGTAAGLAALGLVLPIVLTQDVLRYACSLLGIPQLALTVDTLRLAVVVPVLAAQPHGSGPGQLVLAWGLSALPALLLAAGLLAWRTREVRGIRPARLLGHRHLGRRFVVEFGVGNAASQLAIIGLGLIANPLAVGALRGASTLFGPLNVLFNAATGFGPPLLNARPGAHRQARAALAAGATLAVTALVWATVLTVLPDTMGRELLGATWDSASEILTATGGQYAFMALGTCALLLLRVLTPRATLPIQLVFSAFSVVALLVGYATGGILGAAWGLAIGSAAKAAAAWLRAALELRTVVRS</sequence>
<feature type="transmembrane region" description="Helical" evidence="1">
    <location>
        <begin position="320"/>
        <end position="341"/>
    </location>
</feature>
<feature type="transmembrane region" description="Helical" evidence="1">
    <location>
        <begin position="279"/>
        <end position="300"/>
    </location>
</feature>
<dbReference type="Proteomes" id="UP000314251">
    <property type="component" value="Unassembled WGS sequence"/>
</dbReference>
<keyword evidence="1" id="KW-0812">Transmembrane</keyword>
<dbReference type="AlphaFoldDB" id="A0A5N6A7N8"/>
<proteinExistence type="predicted"/>
<feature type="transmembrane region" description="Helical" evidence="1">
    <location>
        <begin position="348"/>
        <end position="370"/>
    </location>
</feature>
<name>A0A5N6A7N8_9ACTN</name>
<feature type="transmembrane region" description="Helical" evidence="1">
    <location>
        <begin position="169"/>
        <end position="191"/>
    </location>
</feature>
<keyword evidence="1" id="KW-0472">Membrane</keyword>
<organism evidence="2 3">
    <name type="scientific">Streptomyces mimosae</name>
    <dbReference type="NCBI Taxonomy" id="2586635"/>
    <lineage>
        <taxon>Bacteria</taxon>
        <taxon>Bacillati</taxon>
        <taxon>Actinomycetota</taxon>
        <taxon>Actinomycetes</taxon>
        <taxon>Kitasatosporales</taxon>
        <taxon>Streptomycetaceae</taxon>
        <taxon>Streptomyces</taxon>
    </lineage>
</organism>
<evidence type="ECO:0000313" key="2">
    <source>
        <dbReference type="EMBL" id="KAB8164681.1"/>
    </source>
</evidence>
<dbReference type="EMBL" id="VDLY02000009">
    <property type="protein sequence ID" value="KAB8164681.1"/>
    <property type="molecule type" value="Genomic_DNA"/>
</dbReference>
<accession>A0A5N6A7N8</accession>
<feature type="transmembrane region" description="Helical" evidence="1">
    <location>
        <begin position="246"/>
        <end position="267"/>
    </location>
</feature>